<protein>
    <submittedName>
        <fullName evidence="1">Uncharacterized protein</fullName>
    </submittedName>
</protein>
<sequence length="546" mass="61109">YYFTSEVEHNVEPAPHRNSKKKDTNHYVRTWESTKTAIKQESNSAKLPREAVHNVVNKIGGVQSCAGLGQLPRGRQQVKDLKRKNDKTVPGIGFKNISGSGKTDDPWYCLLNECKTQARNKNNAFIRDVRVAAEPLCILASERQLNDLQRFCCNINLFKPLTVDPTFDFGEFNPNGIYQGKVDKSRKEWFDILRMVCKKQGKKFLHHLIAPVRQRAGLGCPPSKFTTNRSERTNGVIQDHSKRQFGQRQVDVFSFSVALKELIDMQKKEIELSVVGKGEYIIRPPYKNLQVTPTQWVQMTQKQQQQALTKIHTASVEDVSVTSESCLTTAVSNETDPILHKFLEAGVDWLPRDVLTLKTKKAAEIHAAGTVVALPSTDATSTVVVPSKTNPKQPHIVNMFPNGKCECDKNCPGYTAESVCAHVIAACLKMSRLSDFLRWFVSTKKKTGGVNYSKAVSFGMPKGRGRKGEAPPRKRKKESVTTVSVERNANSTVTTPGFPHVQQSYRPGTIETPFRFTLCPPCPPPQLPISPPYPTPAPNTFILYFL</sequence>
<keyword evidence="2" id="KW-1185">Reference proteome</keyword>
<evidence type="ECO:0000313" key="2">
    <source>
        <dbReference type="Proteomes" id="UP001152795"/>
    </source>
</evidence>
<feature type="non-terminal residue" evidence="1">
    <location>
        <position position="1"/>
    </location>
</feature>
<evidence type="ECO:0000313" key="1">
    <source>
        <dbReference type="EMBL" id="CAB4007303.1"/>
    </source>
</evidence>
<dbReference type="OrthoDB" id="10247773at2759"/>
<reference evidence="1" key="1">
    <citation type="submission" date="2020-04" db="EMBL/GenBank/DDBJ databases">
        <authorList>
            <person name="Alioto T."/>
            <person name="Alioto T."/>
            <person name="Gomez Garrido J."/>
        </authorList>
    </citation>
    <scope>NUCLEOTIDE SEQUENCE</scope>
    <source>
        <strain evidence="1">A484AB</strain>
    </source>
</reference>
<dbReference type="AlphaFoldDB" id="A0A6S7HTI1"/>
<gene>
    <name evidence="1" type="ORF">PACLA_8A000473</name>
</gene>
<comment type="caution">
    <text evidence="1">The sequence shown here is derived from an EMBL/GenBank/DDBJ whole genome shotgun (WGS) entry which is preliminary data.</text>
</comment>
<accession>A0A6S7HTI1</accession>
<organism evidence="1 2">
    <name type="scientific">Paramuricea clavata</name>
    <name type="common">Red gorgonian</name>
    <name type="synonym">Violescent sea-whip</name>
    <dbReference type="NCBI Taxonomy" id="317549"/>
    <lineage>
        <taxon>Eukaryota</taxon>
        <taxon>Metazoa</taxon>
        <taxon>Cnidaria</taxon>
        <taxon>Anthozoa</taxon>
        <taxon>Octocorallia</taxon>
        <taxon>Malacalcyonacea</taxon>
        <taxon>Plexauridae</taxon>
        <taxon>Paramuricea</taxon>
    </lineage>
</organism>
<proteinExistence type="predicted"/>
<dbReference type="Proteomes" id="UP001152795">
    <property type="component" value="Unassembled WGS sequence"/>
</dbReference>
<name>A0A6S7HTI1_PARCT</name>
<dbReference type="EMBL" id="CACRXK020005757">
    <property type="protein sequence ID" value="CAB4007303.1"/>
    <property type="molecule type" value="Genomic_DNA"/>
</dbReference>